<dbReference type="GO" id="GO:0016410">
    <property type="term" value="F:N-acyltransferase activity"/>
    <property type="evidence" value="ECO:0007669"/>
    <property type="project" value="TreeGrafter"/>
</dbReference>
<evidence type="ECO:0000256" key="2">
    <source>
        <dbReference type="ARBA" id="ARBA00022679"/>
    </source>
</evidence>
<accession>A0A821GHR1</accession>
<dbReference type="GO" id="GO:0005737">
    <property type="term" value="C:cytoplasm"/>
    <property type="evidence" value="ECO:0007669"/>
    <property type="project" value="TreeGrafter"/>
</dbReference>
<comment type="caution">
    <text evidence="6">The sequence shown here is derived from an EMBL/GenBank/DDBJ whole genome shotgun (WGS) entry which is preliminary data.</text>
</comment>
<keyword evidence="3" id="KW-0378">Hydrolase</keyword>
<dbReference type="InterPro" id="IPR051496">
    <property type="entry name" value="H-rev107_PLA/AT"/>
</dbReference>
<keyword evidence="2" id="KW-0808">Transferase</keyword>
<feature type="non-terminal residue" evidence="6">
    <location>
        <position position="1"/>
    </location>
</feature>
<evidence type="ECO:0000259" key="5">
    <source>
        <dbReference type="PROSITE" id="PS51934"/>
    </source>
</evidence>
<keyword evidence="4" id="KW-0443">Lipid metabolism</keyword>
<evidence type="ECO:0000256" key="1">
    <source>
        <dbReference type="ARBA" id="ARBA00007824"/>
    </source>
</evidence>
<evidence type="ECO:0000256" key="4">
    <source>
        <dbReference type="ARBA" id="ARBA00023098"/>
    </source>
</evidence>
<evidence type="ECO:0000256" key="3">
    <source>
        <dbReference type="ARBA" id="ARBA00022801"/>
    </source>
</evidence>
<comment type="similarity">
    <text evidence="1">Belongs to the H-rev107 family.</text>
</comment>
<reference evidence="6" key="1">
    <citation type="submission" date="2021-02" db="EMBL/GenBank/DDBJ databases">
        <authorList>
            <person name="Nowell W R."/>
        </authorList>
    </citation>
    <scope>NUCLEOTIDE SEQUENCE</scope>
</reference>
<keyword evidence="7" id="KW-1185">Reference proteome</keyword>
<dbReference type="InterPro" id="IPR007053">
    <property type="entry name" value="LRAT_dom"/>
</dbReference>
<evidence type="ECO:0000313" key="6">
    <source>
        <dbReference type="EMBL" id="CAF4666495.1"/>
    </source>
</evidence>
<evidence type="ECO:0000313" key="7">
    <source>
        <dbReference type="Proteomes" id="UP000663866"/>
    </source>
</evidence>
<dbReference type="EMBL" id="CAJOBG010091224">
    <property type="protein sequence ID" value="CAF4666495.1"/>
    <property type="molecule type" value="Genomic_DNA"/>
</dbReference>
<dbReference type="Proteomes" id="UP000663866">
    <property type="component" value="Unassembled WGS sequence"/>
</dbReference>
<name>A0A821GHR1_9BILA</name>
<dbReference type="GO" id="GO:0070292">
    <property type="term" value="P:N-acylphosphatidylethanolamine metabolic process"/>
    <property type="evidence" value="ECO:0007669"/>
    <property type="project" value="TreeGrafter"/>
</dbReference>
<sequence length="66" mass="7214">EKAKRVIGQKGYDLICCNCEHFATECRYGVPISRQVDIIGVLLFSIVLLNGTKLISSISKTGASQK</sequence>
<feature type="domain" description="LRAT" evidence="5">
    <location>
        <begin position="1"/>
        <end position="35"/>
    </location>
</feature>
<dbReference type="PROSITE" id="PS51934">
    <property type="entry name" value="LRAT"/>
    <property type="match status" value="1"/>
</dbReference>
<dbReference type="AlphaFoldDB" id="A0A821GHR1"/>
<dbReference type="GO" id="GO:0004623">
    <property type="term" value="F:phospholipase A2 activity"/>
    <property type="evidence" value="ECO:0007669"/>
    <property type="project" value="TreeGrafter"/>
</dbReference>
<gene>
    <name evidence="6" type="ORF">OVN521_LOCUS47277</name>
</gene>
<proteinExistence type="inferred from homology"/>
<organism evidence="6 7">
    <name type="scientific">Rotaria magnacalcarata</name>
    <dbReference type="NCBI Taxonomy" id="392030"/>
    <lineage>
        <taxon>Eukaryota</taxon>
        <taxon>Metazoa</taxon>
        <taxon>Spiralia</taxon>
        <taxon>Gnathifera</taxon>
        <taxon>Rotifera</taxon>
        <taxon>Eurotatoria</taxon>
        <taxon>Bdelloidea</taxon>
        <taxon>Philodinida</taxon>
        <taxon>Philodinidae</taxon>
        <taxon>Rotaria</taxon>
    </lineage>
</organism>
<dbReference type="GO" id="GO:0008970">
    <property type="term" value="F:phospholipase A1 activity"/>
    <property type="evidence" value="ECO:0007669"/>
    <property type="project" value="TreeGrafter"/>
</dbReference>
<protein>
    <recommendedName>
        <fullName evidence="5">LRAT domain-containing protein</fullName>
    </recommendedName>
</protein>
<dbReference type="PANTHER" id="PTHR13943">
    <property type="entry name" value="HRAS-LIKE SUPPRESSOR - RELATED"/>
    <property type="match status" value="1"/>
</dbReference>
<dbReference type="Pfam" id="PF04970">
    <property type="entry name" value="LRAT"/>
    <property type="match status" value="1"/>
</dbReference>
<dbReference type="Gene3D" id="3.90.1720.10">
    <property type="entry name" value="endopeptidase domain like (from Nostoc punctiforme)"/>
    <property type="match status" value="1"/>
</dbReference>
<dbReference type="PANTHER" id="PTHR13943:SF77">
    <property type="entry name" value="LRAT DOMAIN-CONTAINING PROTEIN"/>
    <property type="match status" value="1"/>
</dbReference>